<evidence type="ECO:0000313" key="1">
    <source>
        <dbReference type="EMBL" id="GMQ64042.1"/>
    </source>
</evidence>
<organism evidence="1 2">
    <name type="scientific">Vallitalea maricola</name>
    <dbReference type="NCBI Taxonomy" id="3074433"/>
    <lineage>
        <taxon>Bacteria</taxon>
        <taxon>Bacillati</taxon>
        <taxon>Bacillota</taxon>
        <taxon>Clostridia</taxon>
        <taxon>Lachnospirales</taxon>
        <taxon>Vallitaleaceae</taxon>
        <taxon>Vallitalea</taxon>
    </lineage>
</organism>
<accession>A0ACB5UN36</accession>
<comment type="caution">
    <text evidence="1">The sequence shown here is derived from an EMBL/GenBank/DDBJ whole genome shotgun (WGS) entry which is preliminary data.</text>
</comment>
<gene>
    <name evidence="1" type="ORF">AN2V17_32790</name>
</gene>
<protein>
    <submittedName>
        <fullName evidence="1">Uncharacterized protein</fullName>
    </submittedName>
</protein>
<sequence>MKRKISLFVALIMVVAMFAGCGSKTKPTTDDNQKSTTADTSKSSEEKNNEQEPEIKEQTLKVSVFQGGFGREYWDEVAKAFEAQNEGVTVEVTADPNIGERIRNDILSNDSPDFIYLSSRDKSGTTQSLIKDKGIADISDVMNKLEDKMIDGVLDNSLLSPYGDGKTYLAPFNFSSLGLWYNENYFKTNDITAPVTWDDFFELQNKITDRALITYAGIYPGYLESLVFPAIASGAGKDTFDKLVKYDVATLDSDEFKAIMEKFEKIASTKAIMNGTAGINHTTSQAEFLMGKAAMIPNGSWIANEMKDAPREDGFTWGFAAAPVLKADNDKYVVASMDEMYIPSASKNKELAKKFLEFLYSDEAIKIQAEKAQSVPPLKGVADVIKPFVDEATGASYTLFDEGYKPLISNFAAVDNMTLVPRKEFFGTVGQVITGTKTKEEAIDYLKPIFEEAAKNIVK</sequence>
<reference evidence="1" key="1">
    <citation type="submission" date="2023-09" db="EMBL/GenBank/DDBJ databases">
        <title>Vallitalea sediminicola and Vallitalea maricola sp. nov., anaerobic bacteria isolated from marine sediment.</title>
        <authorList>
            <person name="Hirano S."/>
            <person name="Maeda A."/>
            <person name="Terahara T."/>
            <person name="Mori K."/>
            <person name="Hamada M."/>
            <person name="Matsumoto R."/>
            <person name="Kobayashi T."/>
        </authorList>
    </citation>
    <scope>NUCLEOTIDE SEQUENCE</scope>
    <source>
        <strain evidence="1">AN17-2</strain>
    </source>
</reference>
<evidence type="ECO:0000313" key="2">
    <source>
        <dbReference type="Proteomes" id="UP001374599"/>
    </source>
</evidence>
<name>A0ACB5UN36_9FIRM</name>
<dbReference type="Proteomes" id="UP001374599">
    <property type="component" value="Unassembled WGS sequence"/>
</dbReference>
<dbReference type="EMBL" id="BTPU01000060">
    <property type="protein sequence ID" value="GMQ64042.1"/>
    <property type="molecule type" value="Genomic_DNA"/>
</dbReference>
<keyword evidence="2" id="KW-1185">Reference proteome</keyword>
<proteinExistence type="predicted"/>